<dbReference type="InterPro" id="IPR015813">
    <property type="entry name" value="Pyrv/PenolPyrv_kinase-like_dom"/>
</dbReference>
<dbReference type="Proteomes" id="UP000800200">
    <property type="component" value="Unassembled WGS sequence"/>
</dbReference>
<dbReference type="PANTHER" id="PTHR42905:SF2">
    <property type="entry name" value="PHOSPHOENOLPYRUVATE CARBOXYLASE FAMILY PROTEIN"/>
    <property type="match status" value="1"/>
</dbReference>
<name>A0A6A6DDK9_9PEZI</name>
<accession>A0A6A6DDK9</accession>
<organism evidence="1 2">
    <name type="scientific">Zopfia rhizophila CBS 207.26</name>
    <dbReference type="NCBI Taxonomy" id="1314779"/>
    <lineage>
        <taxon>Eukaryota</taxon>
        <taxon>Fungi</taxon>
        <taxon>Dikarya</taxon>
        <taxon>Ascomycota</taxon>
        <taxon>Pezizomycotina</taxon>
        <taxon>Dothideomycetes</taxon>
        <taxon>Dothideomycetes incertae sedis</taxon>
        <taxon>Zopfiaceae</taxon>
        <taxon>Zopfia</taxon>
    </lineage>
</organism>
<reference evidence="1" key="1">
    <citation type="journal article" date="2020" name="Stud. Mycol.">
        <title>101 Dothideomycetes genomes: a test case for predicting lifestyles and emergence of pathogens.</title>
        <authorList>
            <person name="Haridas S."/>
            <person name="Albert R."/>
            <person name="Binder M."/>
            <person name="Bloem J."/>
            <person name="Labutti K."/>
            <person name="Salamov A."/>
            <person name="Andreopoulos B."/>
            <person name="Baker S."/>
            <person name="Barry K."/>
            <person name="Bills G."/>
            <person name="Bluhm B."/>
            <person name="Cannon C."/>
            <person name="Castanera R."/>
            <person name="Culley D."/>
            <person name="Daum C."/>
            <person name="Ezra D."/>
            <person name="Gonzalez J."/>
            <person name="Henrissat B."/>
            <person name="Kuo A."/>
            <person name="Liang C."/>
            <person name="Lipzen A."/>
            <person name="Lutzoni F."/>
            <person name="Magnuson J."/>
            <person name="Mondo S."/>
            <person name="Nolan M."/>
            <person name="Ohm R."/>
            <person name="Pangilinan J."/>
            <person name="Park H.-J."/>
            <person name="Ramirez L."/>
            <person name="Alfaro M."/>
            <person name="Sun H."/>
            <person name="Tritt A."/>
            <person name="Yoshinaga Y."/>
            <person name="Zwiers L.-H."/>
            <person name="Turgeon B."/>
            <person name="Goodwin S."/>
            <person name="Spatafora J."/>
            <person name="Crous P."/>
            <person name="Grigoriev I."/>
        </authorList>
    </citation>
    <scope>NUCLEOTIDE SEQUENCE</scope>
    <source>
        <strain evidence="1">CBS 207.26</strain>
    </source>
</reference>
<dbReference type="InterPro" id="IPR040442">
    <property type="entry name" value="Pyrv_kinase-like_dom_sf"/>
</dbReference>
<evidence type="ECO:0000313" key="1">
    <source>
        <dbReference type="EMBL" id="KAF2177561.1"/>
    </source>
</evidence>
<dbReference type="PANTHER" id="PTHR42905">
    <property type="entry name" value="PHOSPHOENOLPYRUVATE CARBOXYLASE"/>
    <property type="match status" value="1"/>
</dbReference>
<dbReference type="Gene3D" id="3.20.20.60">
    <property type="entry name" value="Phosphoenolpyruvate-binding domains"/>
    <property type="match status" value="1"/>
</dbReference>
<keyword evidence="1" id="KW-0670">Pyruvate</keyword>
<dbReference type="EMBL" id="ML994687">
    <property type="protein sequence ID" value="KAF2177561.1"/>
    <property type="molecule type" value="Genomic_DNA"/>
</dbReference>
<dbReference type="SUPFAM" id="SSF51621">
    <property type="entry name" value="Phosphoenolpyruvate/pyruvate domain"/>
    <property type="match status" value="1"/>
</dbReference>
<dbReference type="OrthoDB" id="1923844at2759"/>
<dbReference type="AlphaFoldDB" id="A0A6A6DDK9"/>
<sequence>MVELRLPIQITGFVVSGCLERRARHSSQQDSYRLPLVLAMKNATKSGVNTFRDGLVSGPRGFGGISTRVASAVGFDFLYLAGSGATGSYLAEPDLFSHDSNQVSKGRRDDGLALPLCYYCGRWYWLRRPFNIDRTIRLYKHASMAGCHIENQVFQKRCGQPKGKDVVNLKPFINRIRSAVESHMYPDFVIIAHMDARFPGGYSAAEGCGRSRGGHGFHGESPYHAGVRNLVKELASRPVMINVLPRLMKYFLEGLTPDLSTADSLPWR</sequence>
<evidence type="ECO:0000313" key="2">
    <source>
        <dbReference type="Proteomes" id="UP000800200"/>
    </source>
</evidence>
<protein>
    <submittedName>
        <fullName evidence="1">Phosphoenolpyruvate/pyruvate domain-containing protein</fullName>
    </submittedName>
</protein>
<dbReference type="PROSITE" id="PS51257">
    <property type="entry name" value="PROKAR_LIPOPROTEIN"/>
    <property type="match status" value="1"/>
</dbReference>
<proteinExistence type="predicted"/>
<dbReference type="GO" id="GO:0003824">
    <property type="term" value="F:catalytic activity"/>
    <property type="evidence" value="ECO:0007669"/>
    <property type="project" value="InterPro"/>
</dbReference>
<gene>
    <name evidence="1" type="ORF">K469DRAFT_755082</name>
</gene>
<keyword evidence="2" id="KW-1185">Reference proteome</keyword>